<dbReference type="Gene3D" id="2.170.130.10">
    <property type="entry name" value="TonB-dependent receptor, plug domain"/>
    <property type="match status" value="1"/>
</dbReference>
<dbReference type="InterPro" id="IPR008969">
    <property type="entry name" value="CarboxyPept-like_regulatory"/>
</dbReference>
<evidence type="ECO:0000313" key="7">
    <source>
        <dbReference type="EMBL" id="BAV94733.1"/>
    </source>
</evidence>
<dbReference type="PANTHER" id="PTHR40980">
    <property type="entry name" value="PLUG DOMAIN-CONTAINING PROTEIN"/>
    <property type="match status" value="1"/>
</dbReference>
<evidence type="ECO:0000256" key="4">
    <source>
        <dbReference type="RuleBase" id="RU003357"/>
    </source>
</evidence>
<dbReference type="Gene3D" id="2.40.170.20">
    <property type="entry name" value="TonB-dependent receptor, beta-barrel domain"/>
    <property type="match status" value="1"/>
</dbReference>
<dbReference type="PANTHER" id="PTHR40980:SF5">
    <property type="entry name" value="TONB-DEPENDENT RECEPTOR"/>
    <property type="match status" value="1"/>
</dbReference>
<dbReference type="InterPro" id="IPR012910">
    <property type="entry name" value="Plug_dom"/>
</dbReference>
<comment type="subcellular location">
    <subcellularLocation>
        <location evidence="1 4">Cell outer membrane</location>
    </subcellularLocation>
</comment>
<evidence type="ECO:0000256" key="1">
    <source>
        <dbReference type="ARBA" id="ARBA00004442"/>
    </source>
</evidence>
<keyword evidence="7" id="KW-0675">Receptor</keyword>
<sequence length="912" mass="104814">MKISLGVFLAFLSFSFIYKENNKGKISGVISDTDNNPIPFVNILVKGSSIGASSDIDGKYNLYLEPGDHTLEFIYIGFSTISKKVRVESSKDIILNVVLEEDKKLLDDVVLVEKIDRDSRAILALEQKKAISLFENIGSKELSEKGISNVVEGLNKMSGVSLMGGSKVFVRGLGDRYNNVTLNTYPIPSLDPDAKVIPLDIFPTSIVENITLFKSFSPEFYGDFSGSNIDINTKDYPTEGFLKVSFGSSINTVSTFVKNFKTPSFATPNYFGFSDSNRMLNEKISNTEMYESDIEDFDVFKTKFGSANGIKPVNIKVGISGGDIYKIGEREEFAFLISSTFKNKYKYRHGEYNEYNADKNKLVDYDYDKYSYDATISTLSNLHYNYDKSHLINLNTLFINKGDLELKEYYGELDDKGLTFFRINDFKRNSIFLQQLIVNNDIDENWKLNWGGSYSFGYNYRPDRQQLVFDTEGDKTSINNLDQGSNNRFYSELTDDEYFAKLEVKYFFSHDQYLSFGYNYRGKRRNFKARQFNYDFDNFNIENLDTNDPDRDINNNNFKKGLFSYQEDRNPSNRYRVDLDNQSIYTSFIYNLTPSLTANLGLRTEYNNSNIYYKLLEDPSFVKYRNTNLSEMSFLPQLSLKYSLIKDMQLKFSFSKTISRPNFKEVVPFQFREIFGGFSVEGNKDLKNSENYNLDLKLEFFPKSAEIMTLGVFGKYFINPIERVTIASSERLFSYFNTGKAYLFGTELEFDRRLSSIFNIKALNDFYLGLNLSLMYSQISVDREKKTGKGSIIVTNLERPLQGASPYLANMDISYKKSYGNMDLSSSIVLNTFSDRIYAIGSQGAGDIYEKGFYNLNLKIKITLLKQWNLGLSVKNILNQSIEKYQRFKDEDTLIDSYKKGVTVGMSLNYNF</sequence>
<reference evidence="7 8" key="1">
    <citation type="submission" date="2014-03" db="EMBL/GenBank/DDBJ databases">
        <title>complete genome sequence of Flavobacteriaceae bacterium JBKA-6.</title>
        <authorList>
            <person name="Takano T."/>
            <person name="Nakamura Y."/>
            <person name="Takuma S."/>
            <person name="Yasuike M."/>
            <person name="Matsuyama T."/>
            <person name="Sakai T."/>
            <person name="Fujiwara A."/>
            <person name="Kimoto K."/>
            <person name="Fukuda Y."/>
            <person name="Kondo H."/>
            <person name="Hirono I."/>
            <person name="Nakayasu C."/>
        </authorList>
    </citation>
    <scope>NUCLEOTIDE SEQUENCE [LARGE SCALE GENOMIC DNA]</scope>
    <source>
        <strain evidence="7 8">JBKA-6</strain>
    </source>
</reference>
<gene>
    <name evidence="7" type="ORF">JBKA6_0720</name>
</gene>
<dbReference type="GO" id="GO:0009279">
    <property type="term" value="C:cell outer membrane"/>
    <property type="evidence" value="ECO:0007669"/>
    <property type="project" value="UniProtKB-SubCell"/>
</dbReference>
<keyword evidence="3" id="KW-0998">Cell outer membrane</keyword>
<evidence type="ECO:0000313" key="8">
    <source>
        <dbReference type="Proteomes" id="UP000243197"/>
    </source>
</evidence>
<evidence type="ECO:0000259" key="5">
    <source>
        <dbReference type="Pfam" id="PF00593"/>
    </source>
</evidence>
<dbReference type="EMBL" id="AP014564">
    <property type="protein sequence ID" value="BAV94733.1"/>
    <property type="molecule type" value="Genomic_DNA"/>
</dbReference>
<dbReference type="Pfam" id="PF00593">
    <property type="entry name" value="TonB_dep_Rec_b-barrel"/>
    <property type="match status" value="1"/>
</dbReference>
<dbReference type="SUPFAM" id="SSF49464">
    <property type="entry name" value="Carboxypeptidase regulatory domain-like"/>
    <property type="match status" value="1"/>
</dbReference>
<dbReference type="Pfam" id="PF13715">
    <property type="entry name" value="CarbopepD_reg_2"/>
    <property type="match status" value="1"/>
</dbReference>
<dbReference type="AlphaFoldDB" id="A0A1J1E1A9"/>
<protein>
    <submittedName>
        <fullName evidence="7">TonB-dependent receptor</fullName>
    </submittedName>
</protein>
<evidence type="ECO:0000256" key="3">
    <source>
        <dbReference type="ARBA" id="ARBA00023237"/>
    </source>
</evidence>
<dbReference type="Proteomes" id="UP000243197">
    <property type="component" value="Chromosome"/>
</dbReference>
<dbReference type="Gene3D" id="2.60.40.1120">
    <property type="entry name" value="Carboxypeptidase-like, regulatory domain"/>
    <property type="match status" value="1"/>
</dbReference>
<organism evidence="7 8">
    <name type="scientific">Ichthyobacterium seriolicida</name>
    <dbReference type="NCBI Taxonomy" id="242600"/>
    <lineage>
        <taxon>Bacteria</taxon>
        <taxon>Pseudomonadati</taxon>
        <taxon>Bacteroidota</taxon>
        <taxon>Flavobacteriia</taxon>
        <taxon>Flavobacteriales</taxon>
        <taxon>Ichthyobacteriaceae</taxon>
        <taxon>Ichthyobacterium</taxon>
    </lineage>
</organism>
<dbReference type="SUPFAM" id="SSF56935">
    <property type="entry name" value="Porins"/>
    <property type="match status" value="1"/>
</dbReference>
<accession>A0A1J1E1A9</accession>
<dbReference type="InterPro" id="IPR037066">
    <property type="entry name" value="Plug_dom_sf"/>
</dbReference>
<keyword evidence="4" id="KW-0798">TonB box</keyword>
<dbReference type="InterPro" id="IPR000531">
    <property type="entry name" value="Beta-barrel_TonB"/>
</dbReference>
<keyword evidence="2 4" id="KW-0472">Membrane</keyword>
<proteinExistence type="inferred from homology"/>
<keyword evidence="8" id="KW-1185">Reference proteome</keyword>
<feature type="domain" description="TonB-dependent receptor-like beta-barrel" evidence="5">
    <location>
        <begin position="371"/>
        <end position="877"/>
    </location>
</feature>
<feature type="domain" description="TonB-dependent receptor plug" evidence="6">
    <location>
        <begin position="135"/>
        <end position="222"/>
    </location>
</feature>
<evidence type="ECO:0000256" key="2">
    <source>
        <dbReference type="ARBA" id="ARBA00023136"/>
    </source>
</evidence>
<dbReference type="Pfam" id="PF07715">
    <property type="entry name" value="Plug"/>
    <property type="match status" value="1"/>
</dbReference>
<name>A0A1J1E1A9_9FLAO</name>
<dbReference type="KEGG" id="ise:JBKA6_0720"/>
<dbReference type="InterPro" id="IPR036942">
    <property type="entry name" value="Beta-barrel_TonB_sf"/>
</dbReference>
<dbReference type="RefSeq" id="WP_172843103.1">
    <property type="nucleotide sequence ID" value="NZ_AP014564.1"/>
</dbReference>
<evidence type="ECO:0000259" key="6">
    <source>
        <dbReference type="Pfam" id="PF07715"/>
    </source>
</evidence>
<comment type="similarity">
    <text evidence="4">Belongs to the TonB-dependent receptor family.</text>
</comment>